<protein>
    <submittedName>
        <fullName evidence="1">Uncharacterized protein</fullName>
    </submittedName>
</protein>
<dbReference type="EMBL" id="NVGE01000013">
    <property type="protein sequence ID" value="PFZ31261.1"/>
    <property type="molecule type" value="Genomic_DNA"/>
</dbReference>
<dbReference type="RefSeq" id="WP_098068598.1">
    <property type="nucleotide sequence ID" value="NZ_NUDN01000028.1"/>
</dbReference>
<dbReference type="Proteomes" id="UP000223311">
    <property type="component" value="Unassembled WGS sequence"/>
</dbReference>
<gene>
    <name evidence="1" type="ORF">COL66_12595</name>
</gene>
<evidence type="ECO:0000313" key="1">
    <source>
        <dbReference type="EMBL" id="PFZ31261.1"/>
    </source>
</evidence>
<organism evidence="1 2">
    <name type="scientific">Bacillus wiedmannii</name>
    <dbReference type="NCBI Taxonomy" id="1890302"/>
    <lineage>
        <taxon>Bacteria</taxon>
        <taxon>Bacillati</taxon>
        <taxon>Bacillota</taxon>
        <taxon>Bacilli</taxon>
        <taxon>Bacillales</taxon>
        <taxon>Bacillaceae</taxon>
        <taxon>Bacillus</taxon>
        <taxon>Bacillus cereus group</taxon>
    </lineage>
</organism>
<reference evidence="1 2" key="1">
    <citation type="submission" date="2017-09" db="EMBL/GenBank/DDBJ databases">
        <title>Large-scale bioinformatics analysis of Bacillus genomes uncovers conserved roles of natural products in bacterial physiology.</title>
        <authorList>
            <consortium name="Agbiome Team Llc"/>
            <person name="Bleich R.M."/>
            <person name="Grubbs K.J."/>
            <person name="Santa Maria K.C."/>
            <person name="Allen S.E."/>
            <person name="Farag S."/>
            <person name="Shank E.A."/>
            <person name="Bowers A."/>
        </authorList>
    </citation>
    <scope>NUCLEOTIDE SEQUENCE [LARGE SCALE GENOMIC DNA]</scope>
    <source>
        <strain evidence="1 2">AFS080080</strain>
    </source>
</reference>
<proteinExistence type="predicted"/>
<comment type="caution">
    <text evidence="1">The sequence shown here is derived from an EMBL/GenBank/DDBJ whole genome shotgun (WGS) entry which is preliminary data.</text>
</comment>
<evidence type="ECO:0000313" key="2">
    <source>
        <dbReference type="Proteomes" id="UP000223311"/>
    </source>
</evidence>
<accession>A0A2B5J229</accession>
<name>A0A2B5J229_9BACI</name>
<dbReference type="AlphaFoldDB" id="A0A2B5J229"/>
<sequence>MSKNVTVTLDGIYCDSALGDPGNDLEIYGSLDARVGFYLNTPLPWRIPLDRQALNLFQKDPDDYVSISENSLYILGNSFSFVMSDGDYCRFGGILADEDSWPNANDELGKTYQYVDFNSLPDVNQFKPYPVYYYDENNEQRAYA</sequence>